<dbReference type="Pfam" id="PF00085">
    <property type="entry name" value="Thioredoxin"/>
    <property type="match status" value="1"/>
</dbReference>
<organism evidence="2 3">
    <name type="scientific">Turicibacter sanguinis</name>
    <dbReference type="NCBI Taxonomy" id="154288"/>
    <lineage>
        <taxon>Bacteria</taxon>
        <taxon>Bacillati</taxon>
        <taxon>Bacillota</taxon>
        <taxon>Erysipelotrichia</taxon>
        <taxon>Erysipelotrichales</taxon>
        <taxon>Turicibacteraceae</taxon>
        <taxon>Turicibacter</taxon>
    </lineage>
</organism>
<dbReference type="AlphaFoldDB" id="A0A173UFA4"/>
<reference evidence="2 3" key="1">
    <citation type="journal article" date="2019" name="Nat. Med.">
        <title>A library of human gut bacterial isolates paired with longitudinal multiomics data enables mechanistic microbiome research.</title>
        <authorList>
            <person name="Poyet M."/>
            <person name="Groussin M."/>
            <person name="Gibbons S.M."/>
            <person name="Avila-Pacheco J."/>
            <person name="Jiang X."/>
            <person name="Kearney S.M."/>
            <person name="Perrotta A.R."/>
            <person name="Berdy B."/>
            <person name="Zhao S."/>
            <person name="Lieberman T.D."/>
            <person name="Swanson P.K."/>
            <person name="Smith M."/>
            <person name="Roesemann S."/>
            <person name="Alexander J.E."/>
            <person name="Rich S.A."/>
            <person name="Livny J."/>
            <person name="Vlamakis H."/>
            <person name="Clish C."/>
            <person name="Bullock K."/>
            <person name="Deik A."/>
            <person name="Scott J."/>
            <person name="Pierce K.A."/>
            <person name="Xavier R.J."/>
            <person name="Alm E.J."/>
        </authorList>
    </citation>
    <scope>NUCLEOTIDE SEQUENCE [LARGE SCALE GENOMIC DNA]</scope>
    <source>
        <strain evidence="2 3">BIOML-A198</strain>
    </source>
</reference>
<dbReference type="EMBL" id="WMQE01000020">
    <property type="protein sequence ID" value="MTK21632.1"/>
    <property type="molecule type" value="Genomic_DNA"/>
</dbReference>
<dbReference type="Gene3D" id="3.40.30.10">
    <property type="entry name" value="Glutaredoxin"/>
    <property type="match status" value="1"/>
</dbReference>
<proteinExistence type="predicted"/>
<evidence type="ECO:0000259" key="1">
    <source>
        <dbReference type="Pfam" id="PF00085"/>
    </source>
</evidence>
<gene>
    <name evidence="2" type="ORF">GMA92_09380</name>
</gene>
<comment type="caution">
    <text evidence="2">The sequence shown here is derived from an EMBL/GenBank/DDBJ whole genome shotgun (WGS) entry which is preliminary data.</text>
</comment>
<dbReference type="RefSeq" id="WP_006783173.1">
    <property type="nucleotide sequence ID" value="NZ_CABJBH010000024.1"/>
</dbReference>
<evidence type="ECO:0000313" key="3">
    <source>
        <dbReference type="Proteomes" id="UP000487649"/>
    </source>
</evidence>
<name>A0A173UFA4_9FIRM</name>
<dbReference type="CDD" id="cd02947">
    <property type="entry name" value="TRX_family"/>
    <property type="match status" value="1"/>
</dbReference>
<evidence type="ECO:0000313" key="2">
    <source>
        <dbReference type="EMBL" id="MTK21632.1"/>
    </source>
</evidence>
<dbReference type="OrthoDB" id="5784238at2"/>
<dbReference type="InterPro" id="IPR036249">
    <property type="entry name" value="Thioredoxin-like_sf"/>
</dbReference>
<dbReference type="SUPFAM" id="SSF52833">
    <property type="entry name" value="Thioredoxin-like"/>
    <property type="match status" value="1"/>
</dbReference>
<feature type="domain" description="Thioredoxin" evidence="1">
    <location>
        <begin position="17"/>
        <end position="100"/>
    </location>
</feature>
<protein>
    <submittedName>
        <fullName evidence="2">Thioredoxin</fullName>
    </submittedName>
</protein>
<accession>A0A173UFA4</accession>
<dbReference type="Proteomes" id="UP000487649">
    <property type="component" value="Unassembled WGS sequence"/>
</dbReference>
<dbReference type="GeneID" id="60058896"/>
<sequence length="105" mass="11877">MNSLKEVNYPDLKELYKINSVVVALAHTPTCGTCVLAKKMLFIVSEILKSLPIVQINLNYNSDLAMKEEIFSVPCILIFKDCNCVEKIYAIESVPNLYKKISSYL</sequence>
<dbReference type="InterPro" id="IPR013766">
    <property type="entry name" value="Thioredoxin_domain"/>
</dbReference>